<accession>A0A9N8KYM6</accession>
<dbReference type="EMBL" id="LR824029">
    <property type="protein sequence ID" value="CAD0206105.1"/>
    <property type="molecule type" value="Genomic_DNA"/>
</dbReference>
<keyword evidence="2" id="KW-1185">Reference proteome</keyword>
<gene>
    <name evidence="1" type="ORF">CINC_LOCUS8401</name>
</gene>
<dbReference type="Proteomes" id="UP001154114">
    <property type="component" value="Chromosome 26"/>
</dbReference>
<reference evidence="1" key="1">
    <citation type="submission" date="2021-12" db="EMBL/GenBank/DDBJ databases">
        <authorList>
            <person name="King R."/>
        </authorList>
    </citation>
    <scope>NUCLEOTIDE SEQUENCE</scope>
</reference>
<evidence type="ECO:0000313" key="1">
    <source>
        <dbReference type="EMBL" id="CAD0206105.1"/>
    </source>
</evidence>
<evidence type="ECO:0000313" key="2">
    <source>
        <dbReference type="Proteomes" id="UP001154114"/>
    </source>
</evidence>
<dbReference type="AlphaFoldDB" id="A0A9N8KYM6"/>
<dbReference type="OrthoDB" id="7461821at2759"/>
<organism evidence="1 2">
    <name type="scientific">Chrysodeixis includens</name>
    <name type="common">Soybean looper</name>
    <name type="synonym">Pseudoplusia includens</name>
    <dbReference type="NCBI Taxonomy" id="689277"/>
    <lineage>
        <taxon>Eukaryota</taxon>
        <taxon>Metazoa</taxon>
        <taxon>Ecdysozoa</taxon>
        <taxon>Arthropoda</taxon>
        <taxon>Hexapoda</taxon>
        <taxon>Insecta</taxon>
        <taxon>Pterygota</taxon>
        <taxon>Neoptera</taxon>
        <taxon>Endopterygota</taxon>
        <taxon>Lepidoptera</taxon>
        <taxon>Glossata</taxon>
        <taxon>Ditrysia</taxon>
        <taxon>Noctuoidea</taxon>
        <taxon>Noctuidae</taxon>
        <taxon>Plusiinae</taxon>
        <taxon>Chrysodeixis</taxon>
    </lineage>
</organism>
<protein>
    <submittedName>
        <fullName evidence="1">Uncharacterized protein</fullName>
    </submittedName>
</protein>
<sequence>MFPTAPNIQEDFPGKKNQPSDAVALKLIPGDSTVVKKDGATHTISRYYVVPKEYDVNKTNGSDVTNAVTSNSRFGNSMGVGKNFTTVDKNSTSVNVTAVYLKEISEEKNPLNSKRLNPDGSYAIPDIDIRAKPMTNDLVSFSHQLGQGQASGNQVLETDGRMDQNLQSDLQRRERNRENVKLWIKMPPSSYSGKNSKTIKIQKRFVVNPASRIQAGKPVLGSLGYKVNLVPKESQSQIGRESEIYNDMNLNLDIIDTAEANKNPYFEQGANNLDLPLVTEGNNVIQATKIVSVMDGNQNTNGNPQVVNFDAGQNTNPQITFQGRYGFKSKDPHPPINLDDREYFNPDNIIIEDRYRGNEANPNRDFTIEDRIKDFTIEDRQNFPSIIEERQKGDLPWVTEDKQKANLPWIIEDRQKDNLPWIIEDRLKENLPWIIEDRQKGNLPWIIEDRQKENLPWIIEDRKKGNLPWIIEDRQKGNLPWIIEDRHKGNLPWIIGDRQKGKLPWIIEDRQKVNLPWDIEDRHKIEVPWVIEDRQQQDIPWVIEDRKHIKYSPLMYKKQVQGTSGHQISSLGKSQVYHTYIINPTKIMYKDADMQNELLNTLGEYEQNFSPTERNPSASNLMLSMQRPSGSYYKSQVSYSNGGGAQNPSVLVNQPGYFGSHIEAQEDEPDYVGGFTGGTSGSQTNIVSSGVPNGYQSSAVAYAGSGGNPSFYSNQPSYESNVHFGVQKDYSRPVIQGVQSVTKPAIVYNNSPLNTQGTKVHIDLHKNTLPMFTDTEIPLNYGIGLPSQSFETYQKAPQLGIETTSHYQTISPNVGPTPNVHKSSYVQVQNGPVPSSTYSNTFNPSHTDVHAEVYVDRPQGTNVQYNTNPSHISYQTYQGPTVNNVDHFRAQLSPSYKLFSVDNLLKLKDALLKQKQFNRLTVDEDRALSNLYKIDSILLSAAENIGNNGLSKVWYENIFLNGGDVHKHPMHFYIYNLIRQKWLHEILLLLNSNNFNLNILNNPKLISFLSNWQLPTDISKFLELNSIGTSQQNSPYHFEATFGAQNVLPNKDSGYQEIIDSDILDNYATANEGLILSITGFDVGLDAIGIIDILKKYLLYKNYVESQENVIKRGSKIEMFKQIMIFLKEKGYDKGTIVDLIKKLYEAVYKVEATGCSRSQFNDFAQNAYDVIVPVLRRSAQ</sequence>
<proteinExistence type="predicted"/>
<name>A0A9N8KYM6_CHRIL</name>